<reference evidence="1 2" key="1">
    <citation type="journal article" date="2018" name="Mol. Biol. Evol.">
        <title>Broad Genomic Sampling Reveals a Smut Pathogenic Ancestry of the Fungal Clade Ustilaginomycotina.</title>
        <authorList>
            <person name="Kijpornyongpan T."/>
            <person name="Mondo S.J."/>
            <person name="Barry K."/>
            <person name="Sandor L."/>
            <person name="Lee J."/>
            <person name="Lipzen A."/>
            <person name="Pangilinan J."/>
            <person name="LaButti K."/>
            <person name="Hainaut M."/>
            <person name="Henrissat B."/>
            <person name="Grigoriev I.V."/>
            <person name="Spatafora J.W."/>
            <person name="Aime M.C."/>
        </authorList>
    </citation>
    <scope>NUCLEOTIDE SEQUENCE [LARGE SCALE GENOMIC DNA]</scope>
    <source>
        <strain evidence="1 2">MCA 4186</strain>
    </source>
</reference>
<name>A0A316ZED4_9BASI</name>
<dbReference type="EMBL" id="KZ819287">
    <property type="protein sequence ID" value="PWN99656.1"/>
    <property type="molecule type" value="Genomic_DNA"/>
</dbReference>
<accession>A0A316ZED4</accession>
<gene>
    <name evidence="1" type="ORF">FA09DRAFT_324731</name>
</gene>
<sequence>MSAWPRKLKSAAELRALRLAGEPGNEETRGDAPSGEVQLPTAAQLLSVHHTNGRNLDGWTRDDGTIPEPRLRDLDLFTSSRCAENTHVVPRDEETAMQLCMYLRAVGELPGIDTVKEANKTVSLDNMVVTSCKWIVYMHTVQNLFFVPLDMPVYVETLEESLTAIHAEACDEEPSSWHWSARQAMALNDASDEPTLRFYRYRIVVLPRTKRAGEDVDRGFYDSFARMRTNVTDQIDGRSSTIRRFQSCR</sequence>
<organism evidence="1 2">
    <name type="scientific">Tilletiopsis washingtonensis</name>
    <dbReference type="NCBI Taxonomy" id="58919"/>
    <lineage>
        <taxon>Eukaryota</taxon>
        <taxon>Fungi</taxon>
        <taxon>Dikarya</taxon>
        <taxon>Basidiomycota</taxon>
        <taxon>Ustilaginomycotina</taxon>
        <taxon>Exobasidiomycetes</taxon>
        <taxon>Entylomatales</taxon>
        <taxon>Entylomatales incertae sedis</taxon>
        <taxon>Tilletiopsis</taxon>
    </lineage>
</organism>
<keyword evidence="2" id="KW-1185">Reference proteome</keyword>
<dbReference type="RefSeq" id="XP_025599935.1">
    <property type="nucleotide sequence ID" value="XM_025741133.1"/>
</dbReference>
<protein>
    <submittedName>
        <fullName evidence="1">Uncharacterized protein</fullName>
    </submittedName>
</protein>
<dbReference type="Proteomes" id="UP000245946">
    <property type="component" value="Unassembled WGS sequence"/>
</dbReference>
<proteinExistence type="predicted"/>
<dbReference type="GeneID" id="37268677"/>
<dbReference type="AlphaFoldDB" id="A0A316ZED4"/>
<evidence type="ECO:0000313" key="2">
    <source>
        <dbReference type="Proteomes" id="UP000245946"/>
    </source>
</evidence>
<evidence type="ECO:0000313" key="1">
    <source>
        <dbReference type="EMBL" id="PWN99656.1"/>
    </source>
</evidence>